<name>A0A183U8Q3_TOXCA</name>
<organism evidence="2 3">
    <name type="scientific">Toxocara canis</name>
    <name type="common">Canine roundworm</name>
    <dbReference type="NCBI Taxonomy" id="6265"/>
    <lineage>
        <taxon>Eukaryota</taxon>
        <taxon>Metazoa</taxon>
        <taxon>Ecdysozoa</taxon>
        <taxon>Nematoda</taxon>
        <taxon>Chromadorea</taxon>
        <taxon>Rhabditida</taxon>
        <taxon>Spirurina</taxon>
        <taxon>Ascaridomorpha</taxon>
        <taxon>Ascaridoidea</taxon>
        <taxon>Toxocaridae</taxon>
        <taxon>Toxocara</taxon>
    </lineage>
</organism>
<keyword evidence="2" id="KW-1185">Reference proteome</keyword>
<evidence type="ECO:0000313" key="1">
    <source>
        <dbReference type="EMBL" id="VDM32956.1"/>
    </source>
</evidence>
<dbReference type="EMBL" id="UYWY01009598">
    <property type="protein sequence ID" value="VDM32956.1"/>
    <property type="molecule type" value="Genomic_DNA"/>
</dbReference>
<protein>
    <submittedName>
        <fullName evidence="3">TAXi_C domain-containing protein</fullName>
    </submittedName>
</protein>
<dbReference type="SUPFAM" id="SSF55149">
    <property type="entry name" value="Pepsin inhibitor-3"/>
    <property type="match status" value="1"/>
</dbReference>
<reference evidence="1 2" key="2">
    <citation type="submission" date="2018-11" db="EMBL/GenBank/DDBJ databases">
        <authorList>
            <consortium name="Pathogen Informatics"/>
        </authorList>
    </citation>
    <scope>NUCLEOTIDE SEQUENCE [LARGE SCALE GENOMIC DNA]</scope>
</reference>
<proteinExistence type="predicted"/>
<accession>A0A183U8Q3</accession>
<evidence type="ECO:0000313" key="2">
    <source>
        <dbReference type="Proteomes" id="UP000050794"/>
    </source>
</evidence>
<dbReference type="WBParaSite" id="TCNE_0000487301-mRNA-1">
    <property type="protein sequence ID" value="TCNE_0000487301-mRNA-1"/>
    <property type="gene ID" value="TCNE_0000487301"/>
</dbReference>
<evidence type="ECO:0000313" key="3">
    <source>
        <dbReference type="WBParaSite" id="TCNE_0000487301-mRNA-1"/>
    </source>
</evidence>
<gene>
    <name evidence="1" type="ORF">TCNE_LOCUS4873</name>
</gene>
<reference evidence="3" key="1">
    <citation type="submission" date="2016-06" db="UniProtKB">
        <authorList>
            <consortium name="WormBaseParasite"/>
        </authorList>
    </citation>
    <scope>IDENTIFICATION</scope>
</reference>
<sequence length="106" mass="11689">FYQIWAPLPLLHFNHIWTFPNVDNIAEKNSTIPSMPVHPQMPNFCSGPDTVLYIFPGCTVQVINGPELNTPGTCAPKAGTITSFEVYNIARVTSASSSTTYVFELL</sequence>
<dbReference type="AlphaFoldDB" id="A0A183U8Q3"/>
<dbReference type="Proteomes" id="UP000050794">
    <property type="component" value="Unassembled WGS sequence"/>
</dbReference>